<dbReference type="Gene3D" id="1.10.260.40">
    <property type="entry name" value="lambda repressor-like DNA-binding domains"/>
    <property type="match status" value="1"/>
</dbReference>
<gene>
    <name evidence="1" type="ORF">CLV93_10282</name>
</gene>
<sequence length="84" mass="9961">MENNSDNRYRCITKGELAKLCGVSATTVRTWLNIRYYPELKKLGYFPRQKILLPPQVRFLVDKLVIIEDDSWLKEQGEEREESK</sequence>
<reference evidence="1 2" key="1">
    <citation type="submission" date="2018-03" db="EMBL/GenBank/DDBJ databases">
        <title>Genomic Encyclopedia of Archaeal and Bacterial Type Strains, Phase II (KMG-II): from individual species to whole genera.</title>
        <authorList>
            <person name="Goeker M."/>
        </authorList>
    </citation>
    <scope>NUCLEOTIDE SEQUENCE [LARGE SCALE GENOMIC DNA]</scope>
    <source>
        <strain evidence="1 2">DSM 27267</strain>
    </source>
</reference>
<accession>A0A2P8CH35</accession>
<evidence type="ECO:0000313" key="1">
    <source>
        <dbReference type="EMBL" id="PSK84297.1"/>
    </source>
</evidence>
<dbReference type="Proteomes" id="UP000240621">
    <property type="component" value="Unassembled WGS sequence"/>
</dbReference>
<comment type="caution">
    <text evidence="1">The sequence shown here is derived from an EMBL/GenBank/DDBJ whole genome shotgun (WGS) entry which is preliminary data.</text>
</comment>
<dbReference type="GO" id="GO:0003677">
    <property type="term" value="F:DNA binding"/>
    <property type="evidence" value="ECO:0007669"/>
    <property type="project" value="InterPro"/>
</dbReference>
<dbReference type="EMBL" id="PYGC01000002">
    <property type="protein sequence ID" value="PSK84297.1"/>
    <property type="molecule type" value="Genomic_DNA"/>
</dbReference>
<dbReference type="AlphaFoldDB" id="A0A2P8CH35"/>
<organism evidence="1 2">
    <name type="scientific">Prolixibacter denitrificans</name>
    <dbReference type="NCBI Taxonomy" id="1541063"/>
    <lineage>
        <taxon>Bacteria</taxon>
        <taxon>Pseudomonadati</taxon>
        <taxon>Bacteroidota</taxon>
        <taxon>Bacteroidia</taxon>
        <taxon>Marinilabiliales</taxon>
        <taxon>Prolixibacteraceae</taxon>
        <taxon>Prolixibacter</taxon>
    </lineage>
</organism>
<proteinExistence type="predicted"/>
<name>A0A2P8CH35_9BACT</name>
<evidence type="ECO:0000313" key="2">
    <source>
        <dbReference type="Proteomes" id="UP000240621"/>
    </source>
</evidence>
<dbReference type="InterPro" id="IPR010982">
    <property type="entry name" value="Lambda_DNA-bd_dom_sf"/>
</dbReference>
<dbReference type="RefSeq" id="WP_106540904.1">
    <property type="nucleotide sequence ID" value="NZ_BLAU01000001.1"/>
</dbReference>
<protein>
    <submittedName>
        <fullName evidence="1">Uncharacterized protein</fullName>
    </submittedName>
</protein>